<name>A8P5G0_COPC7</name>
<reference evidence="2 3" key="1">
    <citation type="journal article" date="2010" name="Proc. Natl. Acad. Sci. U.S.A.">
        <title>Insights into evolution of multicellular fungi from the assembled chromosomes of the mushroom Coprinopsis cinerea (Coprinus cinereus).</title>
        <authorList>
            <person name="Stajich J.E."/>
            <person name="Wilke S.K."/>
            <person name="Ahren D."/>
            <person name="Au C.H."/>
            <person name="Birren B.W."/>
            <person name="Borodovsky M."/>
            <person name="Burns C."/>
            <person name="Canback B."/>
            <person name="Casselton L.A."/>
            <person name="Cheng C.K."/>
            <person name="Deng J."/>
            <person name="Dietrich F.S."/>
            <person name="Fargo D.C."/>
            <person name="Farman M.L."/>
            <person name="Gathman A.C."/>
            <person name="Goldberg J."/>
            <person name="Guigo R."/>
            <person name="Hoegger P.J."/>
            <person name="Hooker J.B."/>
            <person name="Huggins A."/>
            <person name="James T.Y."/>
            <person name="Kamada T."/>
            <person name="Kilaru S."/>
            <person name="Kodira C."/>
            <person name="Kues U."/>
            <person name="Kupfer D."/>
            <person name="Kwan H.S."/>
            <person name="Lomsadze A."/>
            <person name="Li W."/>
            <person name="Lilly W.W."/>
            <person name="Ma L.J."/>
            <person name="Mackey A.J."/>
            <person name="Manning G."/>
            <person name="Martin F."/>
            <person name="Muraguchi H."/>
            <person name="Natvig D.O."/>
            <person name="Palmerini H."/>
            <person name="Ramesh M.A."/>
            <person name="Rehmeyer C.J."/>
            <person name="Roe B.A."/>
            <person name="Shenoy N."/>
            <person name="Stanke M."/>
            <person name="Ter-Hovhannisyan V."/>
            <person name="Tunlid A."/>
            <person name="Velagapudi R."/>
            <person name="Vision T.J."/>
            <person name="Zeng Q."/>
            <person name="Zolan M.E."/>
            <person name="Pukkila P.J."/>
        </authorList>
    </citation>
    <scope>NUCLEOTIDE SEQUENCE [LARGE SCALE GENOMIC DNA]</scope>
    <source>
        <strain evidence="3">Okayama-7 / 130 / ATCC MYA-4618 / FGSC 9003</strain>
    </source>
</reference>
<dbReference type="AlphaFoldDB" id="A8P5G0"/>
<keyword evidence="3" id="KW-1185">Reference proteome</keyword>
<gene>
    <name evidence="2" type="ORF">CC1G_05487</name>
</gene>
<sequence>MASRWGFVGLVLFTVTLFLFSSRVVARPLSASFKTHPIRTLTVQRNSFHDVTHSTPSEVSRRSPRLYLRSPKFDPKKILSVFSPSTPEQKQAKLAEKIAAAQARWAAEKEEQRVKALRKDSLTVVSCKCGSLKDRAVRRIQEAWKGDSRLHKFGQVQISVSDAGVATARYYNGDKVTDGGAVNYKL</sequence>
<protein>
    <submittedName>
        <fullName evidence="2">Uncharacterized protein</fullName>
    </submittedName>
</protein>
<dbReference type="RefSeq" id="XP_001838934.1">
    <property type="nucleotide sequence ID" value="XM_001838882.1"/>
</dbReference>
<dbReference type="Proteomes" id="UP000001861">
    <property type="component" value="Unassembled WGS sequence"/>
</dbReference>
<dbReference type="KEGG" id="cci:CC1G_05487"/>
<dbReference type="VEuPathDB" id="FungiDB:CC1G_05487"/>
<dbReference type="InParanoid" id="A8P5G0"/>
<evidence type="ECO:0000313" key="3">
    <source>
        <dbReference type="Proteomes" id="UP000001861"/>
    </source>
</evidence>
<proteinExistence type="predicted"/>
<feature type="chain" id="PRO_5002724617" evidence="1">
    <location>
        <begin position="27"/>
        <end position="186"/>
    </location>
</feature>
<comment type="caution">
    <text evidence="2">The sequence shown here is derived from an EMBL/GenBank/DDBJ whole genome shotgun (WGS) entry which is preliminary data.</text>
</comment>
<dbReference type="EMBL" id="AACS02000011">
    <property type="protein sequence ID" value="EAU82865.1"/>
    <property type="molecule type" value="Genomic_DNA"/>
</dbReference>
<evidence type="ECO:0000313" key="2">
    <source>
        <dbReference type="EMBL" id="EAU82865.1"/>
    </source>
</evidence>
<keyword evidence="1" id="KW-0732">Signal</keyword>
<evidence type="ECO:0000256" key="1">
    <source>
        <dbReference type="SAM" id="SignalP"/>
    </source>
</evidence>
<accession>A8P5G0</accession>
<organism evidence="2 3">
    <name type="scientific">Coprinopsis cinerea (strain Okayama-7 / 130 / ATCC MYA-4618 / FGSC 9003)</name>
    <name type="common">Inky cap fungus</name>
    <name type="synonym">Hormographiella aspergillata</name>
    <dbReference type="NCBI Taxonomy" id="240176"/>
    <lineage>
        <taxon>Eukaryota</taxon>
        <taxon>Fungi</taxon>
        <taxon>Dikarya</taxon>
        <taxon>Basidiomycota</taxon>
        <taxon>Agaricomycotina</taxon>
        <taxon>Agaricomycetes</taxon>
        <taxon>Agaricomycetidae</taxon>
        <taxon>Agaricales</taxon>
        <taxon>Agaricineae</taxon>
        <taxon>Psathyrellaceae</taxon>
        <taxon>Coprinopsis</taxon>
    </lineage>
</organism>
<dbReference type="GeneID" id="6015529"/>
<feature type="signal peptide" evidence="1">
    <location>
        <begin position="1"/>
        <end position="26"/>
    </location>
</feature>